<keyword evidence="2 3" id="KW-0472">Membrane</keyword>
<dbReference type="OrthoDB" id="1914670at2759"/>
<evidence type="ECO:0000313" key="4">
    <source>
        <dbReference type="EMBL" id="PKA48689.1"/>
    </source>
</evidence>
<protein>
    <submittedName>
        <fullName evidence="4">Protein NDR1</fullName>
    </submittedName>
</protein>
<dbReference type="GO" id="GO:0009506">
    <property type="term" value="C:plasmodesma"/>
    <property type="evidence" value="ECO:0007669"/>
    <property type="project" value="TreeGrafter"/>
</dbReference>
<name>A0A2H9ZZF6_9ASPA</name>
<evidence type="ECO:0000313" key="5">
    <source>
        <dbReference type="Proteomes" id="UP000236161"/>
    </source>
</evidence>
<keyword evidence="3" id="KW-1133">Transmembrane helix</keyword>
<dbReference type="STRING" id="1088818.A0A2H9ZZF6"/>
<comment type="subcellular location">
    <subcellularLocation>
        <location evidence="1">Membrane</location>
    </subcellularLocation>
</comment>
<feature type="transmembrane region" description="Helical" evidence="3">
    <location>
        <begin position="12"/>
        <end position="29"/>
    </location>
</feature>
<evidence type="ECO:0000256" key="1">
    <source>
        <dbReference type="ARBA" id="ARBA00004370"/>
    </source>
</evidence>
<keyword evidence="3" id="KW-0812">Transmembrane</keyword>
<gene>
    <name evidence="4" type="primary">NDR1</name>
    <name evidence="4" type="ORF">AXF42_Ash018506</name>
</gene>
<reference evidence="4 5" key="1">
    <citation type="journal article" date="2017" name="Nature">
        <title>The Apostasia genome and the evolution of orchids.</title>
        <authorList>
            <person name="Zhang G.Q."/>
            <person name="Liu K.W."/>
            <person name="Li Z."/>
            <person name="Lohaus R."/>
            <person name="Hsiao Y.Y."/>
            <person name="Niu S.C."/>
            <person name="Wang J.Y."/>
            <person name="Lin Y.C."/>
            <person name="Xu Q."/>
            <person name="Chen L.J."/>
            <person name="Yoshida K."/>
            <person name="Fujiwara S."/>
            <person name="Wang Z.W."/>
            <person name="Zhang Y.Q."/>
            <person name="Mitsuda N."/>
            <person name="Wang M."/>
            <person name="Liu G.H."/>
            <person name="Pecoraro L."/>
            <person name="Huang H.X."/>
            <person name="Xiao X.J."/>
            <person name="Lin M."/>
            <person name="Wu X.Y."/>
            <person name="Wu W.L."/>
            <person name="Chen Y.Y."/>
            <person name="Chang S.B."/>
            <person name="Sakamoto S."/>
            <person name="Ohme-Takagi M."/>
            <person name="Yagi M."/>
            <person name="Zeng S.J."/>
            <person name="Shen C.Y."/>
            <person name="Yeh C.M."/>
            <person name="Luo Y.B."/>
            <person name="Tsai W.C."/>
            <person name="Van de Peer Y."/>
            <person name="Liu Z.J."/>
        </authorList>
    </citation>
    <scope>NUCLEOTIDE SEQUENCE [LARGE SCALE GENOMIC DNA]</scope>
    <source>
        <strain evidence="5">cv. Shenzhen</strain>
        <tissue evidence="4">Stem</tissue>
    </source>
</reference>
<evidence type="ECO:0000256" key="2">
    <source>
        <dbReference type="ARBA" id="ARBA00023136"/>
    </source>
</evidence>
<organism evidence="4 5">
    <name type="scientific">Apostasia shenzhenica</name>
    <dbReference type="NCBI Taxonomy" id="1088818"/>
    <lineage>
        <taxon>Eukaryota</taxon>
        <taxon>Viridiplantae</taxon>
        <taxon>Streptophyta</taxon>
        <taxon>Embryophyta</taxon>
        <taxon>Tracheophyta</taxon>
        <taxon>Spermatophyta</taxon>
        <taxon>Magnoliopsida</taxon>
        <taxon>Liliopsida</taxon>
        <taxon>Asparagales</taxon>
        <taxon>Orchidaceae</taxon>
        <taxon>Apostasioideae</taxon>
        <taxon>Apostasia</taxon>
    </lineage>
</organism>
<accession>A0A2H9ZZF6</accession>
<dbReference type="GO" id="GO:0098542">
    <property type="term" value="P:defense response to other organism"/>
    <property type="evidence" value="ECO:0007669"/>
    <property type="project" value="InterPro"/>
</dbReference>
<dbReference type="PANTHER" id="PTHR31415:SF52">
    <property type="entry name" value="LATE EMBRYOGENESIS ABUNDANT (LEA) HYDROXYPROLINE-RICH GLYCOPROTEIN FAMILY-RELATED"/>
    <property type="match status" value="1"/>
</dbReference>
<keyword evidence="5" id="KW-1185">Reference proteome</keyword>
<dbReference type="AlphaFoldDB" id="A0A2H9ZZF6"/>
<dbReference type="PANTHER" id="PTHR31415">
    <property type="entry name" value="OS05G0367900 PROTEIN"/>
    <property type="match status" value="1"/>
</dbReference>
<dbReference type="EMBL" id="KZ452270">
    <property type="protein sequence ID" value="PKA48689.1"/>
    <property type="molecule type" value="Genomic_DNA"/>
</dbReference>
<proteinExistence type="predicted"/>
<sequence>MSESGGLCQCCTKFVIAAGLTALALWLSFRPIKPRYYLVAFSLAASNSSSVASFQIEIENKNRQHGIYYDDIALSLLAGPNFSSPLSNSLINAFYQGHRKTADKDGHFSGNRSATAASLFRVAANSSYRYKALFWKSRHHAVSIAAEVEVDRGGKKTAEKGIRLTSSSGSGARALARRPVLPFVFLLYALIVLRR</sequence>
<dbReference type="Proteomes" id="UP000236161">
    <property type="component" value="Unassembled WGS sequence"/>
</dbReference>
<dbReference type="InterPro" id="IPR044839">
    <property type="entry name" value="NDR1-like"/>
</dbReference>
<evidence type="ECO:0000256" key="3">
    <source>
        <dbReference type="SAM" id="Phobius"/>
    </source>
</evidence>
<dbReference type="GO" id="GO:0005886">
    <property type="term" value="C:plasma membrane"/>
    <property type="evidence" value="ECO:0007669"/>
    <property type="project" value="TreeGrafter"/>
</dbReference>